<feature type="chain" id="PRO_5019513154" evidence="1">
    <location>
        <begin position="35"/>
        <end position="128"/>
    </location>
</feature>
<dbReference type="EMBL" id="QGNW01001657">
    <property type="protein sequence ID" value="RVW34078.1"/>
    <property type="molecule type" value="Genomic_DNA"/>
</dbReference>
<accession>A0A438DF61</accession>
<feature type="signal peptide" evidence="1">
    <location>
        <begin position="1"/>
        <end position="34"/>
    </location>
</feature>
<reference evidence="2 3" key="1">
    <citation type="journal article" date="2018" name="PLoS Genet.">
        <title>Population sequencing reveals clonal diversity and ancestral inbreeding in the grapevine cultivar Chardonnay.</title>
        <authorList>
            <person name="Roach M.J."/>
            <person name="Johnson D.L."/>
            <person name="Bohlmann J."/>
            <person name="van Vuuren H.J."/>
            <person name="Jones S.J."/>
            <person name="Pretorius I.S."/>
            <person name="Schmidt S.A."/>
            <person name="Borneman A.R."/>
        </authorList>
    </citation>
    <scope>NUCLEOTIDE SEQUENCE [LARGE SCALE GENOMIC DNA]</scope>
    <source>
        <strain evidence="3">cv. Chardonnay</strain>
        <tissue evidence="2">Leaf</tissue>
    </source>
</reference>
<sequence length="128" mass="13886">MFLGRMTAMSETGARKLAVMVITLILLAAAVAQADTDCSSKCARQCSYSLFPTTCLQGCFKKCKHSFSVALFGIGCTFGCTNSKCAHLGSVWQILINWLGAWTHAPRNAAGIPLLRSPICTDWEESIY</sequence>
<evidence type="ECO:0000256" key="1">
    <source>
        <dbReference type="SAM" id="SignalP"/>
    </source>
</evidence>
<organism evidence="2 3">
    <name type="scientific">Vitis vinifera</name>
    <name type="common">Grape</name>
    <dbReference type="NCBI Taxonomy" id="29760"/>
    <lineage>
        <taxon>Eukaryota</taxon>
        <taxon>Viridiplantae</taxon>
        <taxon>Streptophyta</taxon>
        <taxon>Embryophyta</taxon>
        <taxon>Tracheophyta</taxon>
        <taxon>Spermatophyta</taxon>
        <taxon>Magnoliopsida</taxon>
        <taxon>eudicotyledons</taxon>
        <taxon>Gunneridae</taxon>
        <taxon>Pentapetalae</taxon>
        <taxon>rosids</taxon>
        <taxon>Vitales</taxon>
        <taxon>Vitaceae</taxon>
        <taxon>Viteae</taxon>
        <taxon>Vitis</taxon>
    </lineage>
</organism>
<name>A0A438DF61_VITVI</name>
<evidence type="ECO:0000313" key="3">
    <source>
        <dbReference type="Proteomes" id="UP000288805"/>
    </source>
</evidence>
<keyword evidence="1" id="KW-0732">Signal</keyword>
<evidence type="ECO:0000313" key="2">
    <source>
        <dbReference type="EMBL" id="RVW34078.1"/>
    </source>
</evidence>
<comment type="caution">
    <text evidence="2">The sequence shown here is derived from an EMBL/GenBank/DDBJ whole genome shotgun (WGS) entry which is preliminary data.</text>
</comment>
<protein>
    <submittedName>
        <fullName evidence="2">Uncharacterized protein</fullName>
    </submittedName>
</protein>
<gene>
    <name evidence="2" type="ORF">CK203_084324</name>
</gene>
<dbReference type="Proteomes" id="UP000288805">
    <property type="component" value="Unassembled WGS sequence"/>
</dbReference>
<dbReference type="AlphaFoldDB" id="A0A438DF61"/>
<proteinExistence type="predicted"/>